<organism evidence="8 9">
    <name type="scientific">Roseomonas fluvialis</name>
    <dbReference type="NCBI Taxonomy" id="1750527"/>
    <lineage>
        <taxon>Bacteria</taxon>
        <taxon>Pseudomonadati</taxon>
        <taxon>Pseudomonadota</taxon>
        <taxon>Alphaproteobacteria</taxon>
        <taxon>Acetobacterales</taxon>
        <taxon>Roseomonadaceae</taxon>
        <taxon>Roseomonas</taxon>
    </lineage>
</organism>
<comment type="similarity">
    <text evidence="2 7">Belongs to the UPF0114 family.</text>
</comment>
<evidence type="ECO:0000256" key="3">
    <source>
        <dbReference type="ARBA" id="ARBA00022475"/>
    </source>
</evidence>
<dbReference type="PANTHER" id="PTHR38596:SF1">
    <property type="entry name" value="UPF0114 PROTEIN YQHA"/>
    <property type="match status" value="1"/>
</dbReference>
<dbReference type="RefSeq" id="WP_244458657.1">
    <property type="nucleotide sequence ID" value="NZ_AP025637.1"/>
</dbReference>
<accession>A0ABM7Y0Q5</accession>
<keyword evidence="6 7" id="KW-0472">Membrane</keyword>
<proteinExistence type="inferred from homology"/>
<dbReference type="Pfam" id="PF03350">
    <property type="entry name" value="UPF0114"/>
    <property type="match status" value="1"/>
</dbReference>
<dbReference type="InterPro" id="IPR020761">
    <property type="entry name" value="UPF0114_bac"/>
</dbReference>
<keyword evidence="4 7" id="KW-0812">Transmembrane</keyword>
<protein>
    <recommendedName>
        <fullName evidence="7">UPF0114 protein Rmf_13100</fullName>
    </recommendedName>
</protein>
<feature type="transmembrane region" description="Helical" evidence="7">
    <location>
        <begin position="12"/>
        <end position="34"/>
    </location>
</feature>
<reference evidence="8 9" key="1">
    <citation type="journal article" date="2016" name="Microbes Environ.">
        <title>Phylogenetically diverse aerobic anoxygenic phototrophic bacteria isolated from epilithic biofilms in Tama river, Japan.</title>
        <authorList>
            <person name="Hirose S."/>
            <person name="Matsuura K."/>
            <person name="Haruta S."/>
        </authorList>
    </citation>
    <scope>NUCLEOTIDE SEQUENCE [LARGE SCALE GENOMIC DNA]</scope>
    <source>
        <strain evidence="8 9">S08</strain>
    </source>
</reference>
<gene>
    <name evidence="8" type="ORF">Rmf_13100</name>
</gene>
<dbReference type="EMBL" id="AP025637">
    <property type="protein sequence ID" value="BDG71381.1"/>
    <property type="molecule type" value="Genomic_DNA"/>
</dbReference>
<keyword evidence="3 7" id="KW-1003">Cell membrane</keyword>
<evidence type="ECO:0000256" key="5">
    <source>
        <dbReference type="ARBA" id="ARBA00022989"/>
    </source>
</evidence>
<keyword evidence="9" id="KW-1185">Reference proteome</keyword>
<evidence type="ECO:0000313" key="9">
    <source>
        <dbReference type="Proteomes" id="UP000831327"/>
    </source>
</evidence>
<evidence type="ECO:0000313" key="8">
    <source>
        <dbReference type="EMBL" id="BDG71381.1"/>
    </source>
</evidence>
<dbReference type="HAMAP" id="MF_00143">
    <property type="entry name" value="UPF0114"/>
    <property type="match status" value="1"/>
</dbReference>
<comment type="subcellular location">
    <subcellularLocation>
        <location evidence="1 7">Cell membrane</location>
        <topology evidence="1 7">Multi-pass membrane protein</topology>
    </subcellularLocation>
</comment>
<evidence type="ECO:0000256" key="1">
    <source>
        <dbReference type="ARBA" id="ARBA00004651"/>
    </source>
</evidence>
<feature type="transmembrane region" description="Helical" evidence="7">
    <location>
        <begin position="138"/>
        <end position="161"/>
    </location>
</feature>
<feature type="transmembrane region" description="Helical" evidence="7">
    <location>
        <begin position="109"/>
        <end position="126"/>
    </location>
</feature>
<evidence type="ECO:0000256" key="2">
    <source>
        <dbReference type="ARBA" id="ARBA00005774"/>
    </source>
</evidence>
<feature type="transmembrane region" description="Helical" evidence="7">
    <location>
        <begin position="54"/>
        <end position="75"/>
    </location>
</feature>
<evidence type="ECO:0000256" key="6">
    <source>
        <dbReference type="ARBA" id="ARBA00023136"/>
    </source>
</evidence>
<dbReference type="InterPro" id="IPR005134">
    <property type="entry name" value="UPF0114"/>
</dbReference>
<sequence>MERLIERIIVVSRWAMVPFYLGLIVALFTLLASFLRELYAAVTNAMSYSEHQAIVKALSLVDLTLMAGLVVIVIFSGYENIVSRIDPAGPRRWPAWLTTVDFGGLKKKLFASMAAISGVTMLKALMALEETVSERQLFWLVVINLVFLLGYLLMAVADWFAARAREMKDPPDA</sequence>
<dbReference type="Proteomes" id="UP000831327">
    <property type="component" value="Chromosome"/>
</dbReference>
<dbReference type="PANTHER" id="PTHR38596">
    <property type="entry name" value="UPF0114 PROTEIN YQHA"/>
    <property type="match status" value="1"/>
</dbReference>
<evidence type="ECO:0000256" key="7">
    <source>
        <dbReference type="HAMAP-Rule" id="MF_00143"/>
    </source>
</evidence>
<name>A0ABM7Y0Q5_9PROT</name>
<evidence type="ECO:0000256" key="4">
    <source>
        <dbReference type="ARBA" id="ARBA00022692"/>
    </source>
</evidence>
<keyword evidence="5 7" id="KW-1133">Transmembrane helix</keyword>